<name>A0A971M4M9_9BACT</name>
<dbReference type="Proteomes" id="UP000777265">
    <property type="component" value="Unassembled WGS sequence"/>
</dbReference>
<organism evidence="1 2">
    <name type="scientific">Syntrophorhabdus aromaticivorans</name>
    <dbReference type="NCBI Taxonomy" id="328301"/>
    <lineage>
        <taxon>Bacteria</taxon>
        <taxon>Pseudomonadati</taxon>
        <taxon>Thermodesulfobacteriota</taxon>
        <taxon>Syntrophorhabdia</taxon>
        <taxon>Syntrophorhabdales</taxon>
        <taxon>Syntrophorhabdaceae</taxon>
        <taxon>Syntrophorhabdus</taxon>
    </lineage>
</organism>
<evidence type="ECO:0000313" key="1">
    <source>
        <dbReference type="EMBL" id="NLW35287.1"/>
    </source>
</evidence>
<comment type="caution">
    <text evidence="1">The sequence shown here is derived from an EMBL/GenBank/DDBJ whole genome shotgun (WGS) entry which is preliminary data.</text>
</comment>
<evidence type="ECO:0000313" key="2">
    <source>
        <dbReference type="Proteomes" id="UP000777265"/>
    </source>
</evidence>
<protein>
    <recommendedName>
        <fullName evidence="3">Pseudopilin GspJ</fullName>
    </recommendedName>
</protein>
<sequence length="189" mass="20688">MIIAIGLSAFLLLLVYSTYFGINRAVDAASEEQETLETGRTLVELLRQDFRGALASEKYVFKGEVKELTGSDTASSVEFVTTSSIGENQLRLTKIGYFLALSEEGDRVMVRAASHNLGSDLHETGTAFEVSKMIETFNLEFYDGTGWVTVWDSGKDGKMPKQVKISIGIKDKKGNIKAFTVEEAILGGI</sequence>
<gene>
    <name evidence="1" type="ORF">GXY80_07380</name>
</gene>
<evidence type="ECO:0008006" key="3">
    <source>
        <dbReference type="Google" id="ProtNLM"/>
    </source>
</evidence>
<proteinExistence type="predicted"/>
<accession>A0A971M4M9</accession>
<dbReference type="EMBL" id="JAAYEE010000121">
    <property type="protein sequence ID" value="NLW35287.1"/>
    <property type="molecule type" value="Genomic_DNA"/>
</dbReference>
<dbReference type="InterPro" id="IPR045584">
    <property type="entry name" value="Pilin-like"/>
</dbReference>
<reference evidence="1" key="1">
    <citation type="journal article" date="2020" name="Biotechnol. Biofuels">
        <title>New insights from the biogas microbiome by comprehensive genome-resolved metagenomics of nearly 1600 species originating from multiple anaerobic digesters.</title>
        <authorList>
            <person name="Campanaro S."/>
            <person name="Treu L."/>
            <person name="Rodriguez-R L.M."/>
            <person name="Kovalovszki A."/>
            <person name="Ziels R.M."/>
            <person name="Maus I."/>
            <person name="Zhu X."/>
            <person name="Kougias P.G."/>
            <person name="Basile A."/>
            <person name="Luo G."/>
            <person name="Schluter A."/>
            <person name="Konstantinidis K.T."/>
            <person name="Angelidaki I."/>
        </authorList>
    </citation>
    <scope>NUCLEOTIDE SEQUENCE</scope>
    <source>
        <strain evidence="1">AS06rmzACSIP_7</strain>
    </source>
</reference>
<dbReference type="AlphaFoldDB" id="A0A971M4M9"/>
<reference evidence="1" key="2">
    <citation type="submission" date="2020-01" db="EMBL/GenBank/DDBJ databases">
        <authorList>
            <person name="Campanaro S."/>
        </authorList>
    </citation>
    <scope>NUCLEOTIDE SEQUENCE</scope>
    <source>
        <strain evidence="1">AS06rmzACSIP_7</strain>
    </source>
</reference>
<dbReference type="SUPFAM" id="SSF54523">
    <property type="entry name" value="Pili subunits"/>
    <property type="match status" value="1"/>
</dbReference>